<protein>
    <recommendedName>
        <fullName evidence="3">SHOCT domain-containing protein</fullName>
    </recommendedName>
</protein>
<gene>
    <name evidence="4" type="ORF">HSB1_13450</name>
</gene>
<comment type="caution">
    <text evidence="4">The sequence shown here is derived from an EMBL/GenBank/DDBJ whole genome shotgun (WGS) entry which is preliminary data.</text>
</comment>
<accession>J3EZ33</accession>
<feature type="transmembrane region" description="Helical" evidence="2">
    <location>
        <begin position="53"/>
        <end position="74"/>
    </location>
</feature>
<dbReference type="eggNOG" id="arCOG03911">
    <property type="taxonomic scope" value="Archaea"/>
</dbReference>
<dbReference type="PATRIC" id="fig|1210908.3.peg.1287"/>
<dbReference type="EMBL" id="ALJD01000003">
    <property type="protein sequence ID" value="EJN60742.1"/>
    <property type="molecule type" value="Genomic_DNA"/>
</dbReference>
<evidence type="ECO:0000256" key="1">
    <source>
        <dbReference type="SAM" id="MobiDB-lite"/>
    </source>
</evidence>
<dbReference type="Proteomes" id="UP000007813">
    <property type="component" value="Unassembled WGS sequence"/>
</dbReference>
<keyword evidence="2" id="KW-1133">Transmembrane helix</keyword>
<evidence type="ECO:0000313" key="5">
    <source>
        <dbReference type="Proteomes" id="UP000007813"/>
    </source>
</evidence>
<feature type="domain" description="SHOCT" evidence="3">
    <location>
        <begin position="96"/>
        <end position="123"/>
    </location>
</feature>
<dbReference type="RefSeq" id="WP_009366461.1">
    <property type="nucleotide sequence ID" value="NZ_ALJD01000003.1"/>
</dbReference>
<feature type="region of interest" description="Disordered" evidence="1">
    <location>
        <begin position="1"/>
        <end position="23"/>
    </location>
</feature>
<feature type="transmembrane region" description="Helical" evidence="2">
    <location>
        <begin position="28"/>
        <end position="47"/>
    </location>
</feature>
<evidence type="ECO:0000313" key="4">
    <source>
        <dbReference type="EMBL" id="EJN60742.1"/>
    </source>
</evidence>
<evidence type="ECO:0000259" key="3">
    <source>
        <dbReference type="Pfam" id="PF09851"/>
    </source>
</evidence>
<sequence>MPRGPYDSHSLRTDGGEEDEEETPLQQLVAGVVIALIFLVGFGLLAVGYPWFWVAFPVGFAGVLPAALALAKLYEHSRDSRTSRPSEPTVTDERTDALAALRARYARGDLDEEEFEHRLERLLETETVDDARAHVTRERESESANAEDRRSKPVNTPSAVALFPV</sequence>
<dbReference type="InterPro" id="IPR018649">
    <property type="entry name" value="SHOCT"/>
</dbReference>
<name>J3EZ33_9EURY</name>
<feature type="region of interest" description="Disordered" evidence="1">
    <location>
        <begin position="130"/>
        <end position="165"/>
    </location>
</feature>
<dbReference type="AlphaFoldDB" id="J3EZ33"/>
<dbReference type="OrthoDB" id="178074at2157"/>
<proteinExistence type="predicted"/>
<dbReference type="Pfam" id="PF09851">
    <property type="entry name" value="SHOCT"/>
    <property type="match status" value="1"/>
</dbReference>
<organism evidence="4 5">
    <name type="scientific">Halogranum salarium B-1</name>
    <dbReference type="NCBI Taxonomy" id="1210908"/>
    <lineage>
        <taxon>Archaea</taxon>
        <taxon>Methanobacteriati</taxon>
        <taxon>Methanobacteriota</taxon>
        <taxon>Stenosarchaea group</taxon>
        <taxon>Halobacteria</taxon>
        <taxon>Halobacteriales</taxon>
        <taxon>Haloferacaceae</taxon>
    </lineage>
</organism>
<feature type="compositionally biased region" description="Basic and acidic residues" evidence="1">
    <location>
        <begin position="130"/>
        <end position="151"/>
    </location>
</feature>
<reference evidence="4 5" key="1">
    <citation type="journal article" date="2012" name="J. Bacteriol.">
        <title>Draft Genome Sequence of the Extremely Halophilic Archaeon Halogranum salarium B-1T.</title>
        <authorList>
            <person name="Kim K.K."/>
            <person name="Lee K.C."/>
            <person name="Lee J.S."/>
        </authorList>
    </citation>
    <scope>NUCLEOTIDE SEQUENCE [LARGE SCALE GENOMIC DNA]</scope>
    <source>
        <strain evidence="4 5">B-1</strain>
    </source>
</reference>
<keyword evidence="2" id="KW-0472">Membrane</keyword>
<evidence type="ECO:0000256" key="2">
    <source>
        <dbReference type="SAM" id="Phobius"/>
    </source>
</evidence>
<keyword evidence="2" id="KW-0812">Transmembrane</keyword>